<accession>A0A0M8P1R8</accession>
<evidence type="ECO:0000313" key="2">
    <source>
        <dbReference type="Proteomes" id="UP000037696"/>
    </source>
</evidence>
<dbReference type="AlphaFoldDB" id="A0A0M8P1R8"/>
<protein>
    <submittedName>
        <fullName evidence="1">Uncharacterized protein</fullName>
    </submittedName>
</protein>
<reference evidence="1 2" key="1">
    <citation type="submission" date="2015-08" db="EMBL/GenBank/DDBJ databases">
        <title>Genome sequencing of Penicillium nordicum.</title>
        <authorList>
            <person name="Nguyen H.D."/>
            <person name="Seifert K.A."/>
        </authorList>
    </citation>
    <scope>NUCLEOTIDE SEQUENCE [LARGE SCALE GENOMIC DNA]</scope>
    <source>
        <strain evidence="1 2">DAOMC 185683</strain>
    </source>
</reference>
<name>A0A0M8P1R8_9EURO</name>
<dbReference type="Proteomes" id="UP000037696">
    <property type="component" value="Unassembled WGS sequence"/>
</dbReference>
<comment type="caution">
    <text evidence="1">The sequence shown here is derived from an EMBL/GenBank/DDBJ whole genome shotgun (WGS) entry which is preliminary data.</text>
</comment>
<sequence>MWESTGGPSQAIGVFYSHMPIANAALQLTVVTFYEKRFPHGGAFPHGAVGVHDAPHWIDKDTTCGELGVFGKGGGKNEISGGDR</sequence>
<proteinExistence type="predicted"/>
<gene>
    <name evidence="1" type="ORF">ACN38_g5387</name>
</gene>
<evidence type="ECO:0000313" key="1">
    <source>
        <dbReference type="EMBL" id="KOS43686.1"/>
    </source>
</evidence>
<keyword evidence="2" id="KW-1185">Reference proteome</keyword>
<organism evidence="1 2">
    <name type="scientific">Penicillium nordicum</name>
    <dbReference type="NCBI Taxonomy" id="229535"/>
    <lineage>
        <taxon>Eukaryota</taxon>
        <taxon>Fungi</taxon>
        <taxon>Dikarya</taxon>
        <taxon>Ascomycota</taxon>
        <taxon>Pezizomycotina</taxon>
        <taxon>Eurotiomycetes</taxon>
        <taxon>Eurotiomycetidae</taxon>
        <taxon>Eurotiales</taxon>
        <taxon>Aspergillaceae</taxon>
        <taxon>Penicillium</taxon>
    </lineage>
</organism>
<dbReference type="EMBL" id="LHQQ01000075">
    <property type="protein sequence ID" value="KOS43686.1"/>
    <property type="molecule type" value="Genomic_DNA"/>
</dbReference>